<feature type="compositionally biased region" description="Basic residues" evidence="1">
    <location>
        <begin position="160"/>
        <end position="180"/>
    </location>
</feature>
<evidence type="ECO:0000313" key="3">
    <source>
        <dbReference type="Proteomes" id="UP000796880"/>
    </source>
</evidence>
<dbReference type="EMBL" id="VOIH02000008">
    <property type="protein sequence ID" value="KAF3439077.1"/>
    <property type="molecule type" value="Genomic_DNA"/>
</dbReference>
<dbReference type="Proteomes" id="UP000796880">
    <property type="component" value="Unassembled WGS sequence"/>
</dbReference>
<evidence type="ECO:0000313" key="2">
    <source>
        <dbReference type="EMBL" id="KAF3439077.1"/>
    </source>
</evidence>
<keyword evidence="3" id="KW-1185">Reference proteome</keyword>
<comment type="caution">
    <text evidence="2">The sequence shown here is derived from an EMBL/GenBank/DDBJ whole genome shotgun (WGS) entry which is preliminary data.</text>
</comment>
<proteinExistence type="predicted"/>
<accession>A0A8K0GRU4</accession>
<feature type="region of interest" description="Disordered" evidence="1">
    <location>
        <begin position="1"/>
        <end position="180"/>
    </location>
</feature>
<gene>
    <name evidence="2" type="ORF">FNV43_RR17352</name>
</gene>
<protein>
    <submittedName>
        <fullName evidence="2">Uncharacterized protein</fullName>
    </submittedName>
</protein>
<feature type="compositionally biased region" description="Basic residues" evidence="1">
    <location>
        <begin position="87"/>
        <end position="97"/>
    </location>
</feature>
<reference evidence="2" key="1">
    <citation type="submission" date="2020-03" db="EMBL/GenBank/DDBJ databases">
        <title>A high-quality chromosome-level genome assembly of a woody plant with both climbing and erect habits, Rhamnella rubrinervis.</title>
        <authorList>
            <person name="Lu Z."/>
            <person name="Yang Y."/>
            <person name="Zhu X."/>
            <person name="Sun Y."/>
        </authorList>
    </citation>
    <scope>NUCLEOTIDE SEQUENCE</scope>
    <source>
        <strain evidence="2">BYM</strain>
        <tissue evidence="2">Leaf</tissue>
    </source>
</reference>
<organism evidence="2 3">
    <name type="scientific">Rhamnella rubrinervis</name>
    <dbReference type="NCBI Taxonomy" id="2594499"/>
    <lineage>
        <taxon>Eukaryota</taxon>
        <taxon>Viridiplantae</taxon>
        <taxon>Streptophyta</taxon>
        <taxon>Embryophyta</taxon>
        <taxon>Tracheophyta</taxon>
        <taxon>Spermatophyta</taxon>
        <taxon>Magnoliopsida</taxon>
        <taxon>eudicotyledons</taxon>
        <taxon>Gunneridae</taxon>
        <taxon>Pentapetalae</taxon>
        <taxon>rosids</taxon>
        <taxon>fabids</taxon>
        <taxon>Rosales</taxon>
        <taxon>Rhamnaceae</taxon>
        <taxon>rhamnoid group</taxon>
        <taxon>Rhamneae</taxon>
        <taxon>Rhamnella</taxon>
    </lineage>
</organism>
<name>A0A8K0GRU4_9ROSA</name>
<dbReference type="AlphaFoldDB" id="A0A8K0GRU4"/>
<sequence length="180" mass="19835">MSRQEKRRKFNDAVLNTLFPPPPQKKHNHGMQPKDEDEPLGIQSEGFNADDLFPDDELGKIGSSTTSDDDDGGGGDDTDCGTQKLTRAQRKRLRIKKLKEDASRRNKIIGPLLPPANHDEGDSSVGGGARENDHPPCVRRNSAEEPPIGVTSSNSANHCSKLKQRRMAKRVAKKKPRGVH</sequence>
<evidence type="ECO:0000256" key="1">
    <source>
        <dbReference type="SAM" id="MobiDB-lite"/>
    </source>
</evidence>
<feature type="compositionally biased region" description="Acidic residues" evidence="1">
    <location>
        <begin position="67"/>
        <end position="79"/>
    </location>
</feature>
<dbReference type="OrthoDB" id="763372at2759"/>